<keyword evidence="3" id="KW-1185">Reference proteome</keyword>
<dbReference type="RefSeq" id="WP_190214922.1">
    <property type="nucleotide sequence ID" value="NZ_BNBO01000063.1"/>
</dbReference>
<organism evidence="2 3">
    <name type="scientific">Kitasatospora indigofera</name>
    <dbReference type="NCBI Taxonomy" id="67307"/>
    <lineage>
        <taxon>Bacteria</taxon>
        <taxon>Bacillati</taxon>
        <taxon>Actinomycetota</taxon>
        <taxon>Actinomycetes</taxon>
        <taxon>Kitasatosporales</taxon>
        <taxon>Streptomycetaceae</taxon>
        <taxon>Kitasatospora</taxon>
    </lineage>
</organism>
<proteinExistence type="predicted"/>
<dbReference type="Pfam" id="PF21831">
    <property type="entry name" value="DUF6891"/>
    <property type="match status" value="1"/>
</dbReference>
<evidence type="ECO:0000313" key="3">
    <source>
        <dbReference type="Proteomes" id="UP000617734"/>
    </source>
</evidence>
<dbReference type="GeneID" id="95357241"/>
<feature type="domain" description="DUF6891" evidence="1">
    <location>
        <begin position="10"/>
        <end position="188"/>
    </location>
</feature>
<protein>
    <recommendedName>
        <fullName evidence="1">DUF6891 domain-containing protein</fullName>
    </recommendedName>
</protein>
<reference evidence="2" key="2">
    <citation type="submission" date="2020-09" db="EMBL/GenBank/DDBJ databases">
        <authorList>
            <person name="Sun Q."/>
            <person name="Ohkuma M."/>
        </authorList>
    </citation>
    <scope>NUCLEOTIDE SEQUENCE</scope>
    <source>
        <strain evidence="2">JCM 4646</strain>
    </source>
</reference>
<dbReference type="Proteomes" id="UP000617734">
    <property type="component" value="Unassembled WGS sequence"/>
</dbReference>
<name>A0A919GES7_9ACTN</name>
<dbReference type="AlphaFoldDB" id="A0A919GES7"/>
<accession>A0A919GES7</accession>
<dbReference type="InterPro" id="IPR054186">
    <property type="entry name" value="DUF6891"/>
</dbReference>
<dbReference type="EMBL" id="BNBO01000063">
    <property type="protein sequence ID" value="GHH83225.1"/>
    <property type="molecule type" value="Genomic_DNA"/>
</dbReference>
<reference evidence="2" key="1">
    <citation type="journal article" date="2014" name="Int. J. Syst. Evol. Microbiol.">
        <title>Complete genome sequence of Corynebacterium casei LMG S-19264T (=DSM 44701T), isolated from a smear-ripened cheese.</title>
        <authorList>
            <consortium name="US DOE Joint Genome Institute (JGI-PGF)"/>
            <person name="Walter F."/>
            <person name="Albersmeier A."/>
            <person name="Kalinowski J."/>
            <person name="Ruckert C."/>
        </authorList>
    </citation>
    <scope>NUCLEOTIDE SEQUENCE</scope>
    <source>
        <strain evidence="2">JCM 4646</strain>
    </source>
</reference>
<sequence length="190" mass="20853">MTQESALAPDVLHDAQERARELIRGGFQEPDEIVESLVDFLDDQGLTEEQAEQIVVPLWEERLAEQAGWPEVTDVDRLVEAFDSLEADGIVAAMDFTCCSSCGYAEIGGEADEDSRGFVFFHEQDTERAVAGGGLTLRYGGFRHSEEETAEVGRDVVAALAEAGLNARWTGSPDEAITVTPLNWLHRLPE</sequence>
<comment type="caution">
    <text evidence="2">The sequence shown here is derived from an EMBL/GenBank/DDBJ whole genome shotgun (WGS) entry which is preliminary data.</text>
</comment>
<gene>
    <name evidence="2" type="ORF">GCM10018781_69830</name>
</gene>
<evidence type="ECO:0000259" key="1">
    <source>
        <dbReference type="Pfam" id="PF21831"/>
    </source>
</evidence>
<evidence type="ECO:0000313" key="2">
    <source>
        <dbReference type="EMBL" id="GHH83225.1"/>
    </source>
</evidence>